<evidence type="ECO:0000256" key="7">
    <source>
        <dbReference type="SAM" id="Phobius"/>
    </source>
</evidence>
<feature type="transmembrane region" description="Helical" evidence="7">
    <location>
        <begin position="413"/>
        <end position="437"/>
    </location>
</feature>
<keyword evidence="4 7" id="KW-0812">Transmembrane</keyword>
<feature type="transmembrane region" description="Helical" evidence="7">
    <location>
        <begin position="480"/>
        <end position="500"/>
    </location>
</feature>
<keyword evidence="10" id="KW-1185">Reference proteome</keyword>
<feature type="transmembrane region" description="Helical" evidence="7">
    <location>
        <begin position="12"/>
        <end position="31"/>
    </location>
</feature>
<feature type="transmembrane region" description="Helical" evidence="7">
    <location>
        <begin position="141"/>
        <end position="161"/>
    </location>
</feature>
<feature type="domain" description="Major facilitator superfamily (MFS) profile" evidence="8">
    <location>
        <begin position="18"/>
        <end position="504"/>
    </location>
</feature>
<dbReference type="SUPFAM" id="SSF103473">
    <property type="entry name" value="MFS general substrate transporter"/>
    <property type="match status" value="1"/>
</dbReference>
<evidence type="ECO:0000256" key="6">
    <source>
        <dbReference type="ARBA" id="ARBA00023136"/>
    </source>
</evidence>
<feature type="transmembrane region" description="Helical" evidence="7">
    <location>
        <begin position="327"/>
        <end position="349"/>
    </location>
</feature>
<accession>A0A9W8M1Q7</accession>
<feature type="transmembrane region" description="Helical" evidence="7">
    <location>
        <begin position="173"/>
        <end position="193"/>
    </location>
</feature>
<dbReference type="GO" id="GO:0015791">
    <property type="term" value="P:polyol transmembrane transport"/>
    <property type="evidence" value="ECO:0007669"/>
    <property type="project" value="UniProtKB-ARBA"/>
</dbReference>
<reference evidence="9" key="1">
    <citation type="submission" date="2022-07" db="EMBL/GenBank/DDBJ databases">
        <title>Phylogenomic reconstructions and comparative analyses of Kickxellomycotina fungi.</title>
        <authorList>
            <person name="Reynolds N.K."/>
            <person name="Stajich J.E."/>
            <person name="Barry K."/>
            <person name="Grigoriev I.V."/>
            <person name="Crous P."/>
            <person name="Smith M.E."/>
        </authorList>
    </citation>
    <scope>NUCLEOTIDE SEQUENCE</scope>
    <source>
        <strain evidence="9">RSA 476</strain>
    </source>
</reference>
<dbReference type="PROSITE" id="PS00217">
    <property type="entry name" value="SUGAR_TRANSPORT_2"/>
    <property type="match status" value="1"/>
</dbReference>
<evidence type="ECO:0000313" key="9">
    <source>
        <dbReference type="EMBL" id="KAJ2861374.1"/>
    </source>
</evidence>
<dbReference type="InterPro" id="IPR005829">
    <property type="entry name" value="Sugar_transporter_CS"/>
</dbReference>
<feature type="transmembrane region" description="Helical" evidence="7">
    <location>
        <begin position="109"/>
        <end position="129"/>
    </location>
</feature>
<dbReference type="InterPro" id="IPR020846">
    <property type="entry name" value="MFS_dom"/>
</dbReference>
<dbReference type="GO" id="GO:0016020">
    <property type="term" value="C:membrane"/>
    <property type="evidence" value="ECO:0007669"/>
    <property type="project" value="UniProtKB-SubCell"/>
</dbReference>
<feature type="transmembrane region" description="Helical" evidence="7">
    <location>
        <begin position="83"/>
        <end position="103"/>
    </location>
</feature>
<evidence type="ECO:0000313" key="10">
    <source>
        <dbReference type="Proteomes" id="UP001140074"/>
    </source>
</evidence>
<dbReference type="PANTHER" id="PTHR48020">
    <property type="entry name" value="PROTON MYO-INOSITOL COTRANSPORTER"/>
    <property type="match status" value="1"/>
</dbReference>
<feature type="transmembrane region" description="Helical" evidence="7">
    <location>
        <begin position="301"/>
        <end position="320"/>
    </location>
</feature>
<protein>
    <recommendedName>
        <fullName evidence="8">Major facilitator superfamily (MFS) profile domain-containing protein</fullName>
    </recommendedName>
</protein>
<keyword evidence="3" id="KW-0813">Transport</keyword>
<evidence type="ECO:0000256" key="2">
    <source>
        <dbReference type="ARBA" id="ARBA00010992"/>
    </source>
</evidence>
<dbReference type="EMBL" id="JANBUY010000227">
    <property type="protein sequence ID" value="KAJ2861374.1"/>
    <property type="molecule type" value="Genomic_DNA"/>
</dbReference>
<dbReference type="InterPro" id="IPR050814">
    <property type="entry name" value="Myo-inositol_Transporter"/>
</dbReference>
<comment type="subcellular location">
    <subcellularLocation>
        <location evidence="1">Membrane</location>
        <topology evidence="1">Multi-pass membrane protein</topology>
    </subcellularLocation>
</comment>
<gene>
    <name evidence="9" type="ORF">GGH94_004941</name>
</gene>
<feature type="transmembrane region" description="Helical" evidence="7">
    <location>
        <begin position="56"/>
        <end position="76"/>
    </location>
</feature>
<evidence type="ECO:0000256" key="5">
    <source>
        <dbReference type="ARBA" id="ARBA00022989"/>
    </source>
</evidence>
<dbReference type="Proteomes" id="UP001140074">
    <property type="component" value="Unassembled WGS sequence"/>
</dbReference>
<dbReference type="InterPro" id="IPR036259">
    <property type="entry name" value="MFS_trans_sf"/>
</dbReference>
<dbReference type="AlphaFoldDB" id="A0A9W8M1Q7"/>
<dbReference type="GO" id="GO:0022857">
    <property type="term" value="F:transmembrane transporter activity"/>
    <property type="evidence" value="ECO:0007669"/>
    <property type="project" value="InterPro"/>
</dbReference>
<feature type="transmembrane region" description="Helical" evidence="7">
    <location>
        <begin position="449"/>
        <end position="474"/>
    </location>
</feature>
<dbReference type="Pfam" id="PF00083">
    <property type="entry name" value="Sugar_tr"/>
    <property type="match status" value="2"/>
</dbReference>
<comment type="caution">
    <text evidence="9">The sequence shown here is derived from an EMBL/GenBank/DDBJ whole genome shotgun (WGS) entry which is preliminary data.</text>
</comment>
<organism evidence="9 10">
    <name type="scientific">Coemansia aciculifera</name>
    <dbReference type="NCBI Taxonomy" id="417176"/>
    <lineage>
        <taxon>Eukaryota</taxon>
        <taxon>Fungi</taxon>
        <taxon>Fungi incertae sedis</taxon>
        <taxon>Zoopagomycota</taxon>
        <taxon>Kickxellomycotina</taxon>
        <taxon>Kickxellomycetes</taxon>
        <taxon>Kickxellales</taxon>
        <taxon>Kickxellaceae</taxon>
        <taxon>Coemansia</taxon>
    </lineage>
</organism>
<dbReference type="PROSITE" id="PS00216">
    <property type="entry name" value="SUGAR_TRANSPORT_1"/>
    <property type="match status" value="1"/>
</dbReference>
<dbReference type="PANTHER" id="PTHR48020:SF12">
    <property type="entry name" value="PROTON MYO-INOSITOL COTRANSPORTER"/>
    <property type="match status" value="1"/>
</dbReference>
<name>A0A9W8M1Q7_9FUNG</name>
<proteinExistence type="inferred from homology"/>
<comment type="similarity">
    <text evidence="2">Belongs to the major facilitator superfamily. Sugar transporter (TC 2.A.1.1) family.</text>
</comment>
<dbReference type="Gene3D" id="1.20.1250.20">
    <property type="entry name" value="MFS general substrate transporter like domains"/>
    <property type="match status" value="2"/>
</dbReference>
<evidence type="ECO:0000256" key="3">
    <source>
        <dbReference type="ARBA" id="ARBA00022448"/>
    </source>
</evidence>
<dbReference type="InterPro" id="IPR005828">
    <property type="entry name" value="MFS_sugar_transport-like"/>
</dbReference>
<keyword evidence="5 7" id="KW-1133">Transmembrane helix</keyword>
<evidence type="ECO:0000256" key="1">
    <source>
        <dbReference type="ARBA" id="ARBA00004141"/>
    </source>
</evidence>
<dbReference type="PRINTS" id="PR00171">
    <property type="entry name" value="SUGRTRNSPORT"/>
</dbReference>
<evidence type="ECO:0000256" key="4">
    <source>
        <dbReference type="ARBA" id="ARBA00022692"/>
    </source>
</evidence>
<dbReference type="InterPro" id="IPR003663">
    <property type="entry name" value="Sugar/inositol_transpt"/>
</dbReference>
<dbReference type="PROSITE" id="PS50850">
    <property type="entry name" value="MFS"/>
    <property type="match status" value="1"/>
</dbReference>
<dbReference type="GO" id="GO:0015798">
    <property type="term" value="P:myo-inositol transport"/>
    <property type="evidence" value="ECO:0007669"/>
    <property type="project" value="UniProtKB-ARBA"/>
</dbReference>
<sequence>MPAIQTLVKLFLLRTTYYIVIIASYGLLYGLDTTAISGTLSKLKDRYRLNAMQIEYLGASTSLGAILGLLLFIVAASRFSRKAMLLMSSLVYATGSMLVGISTNYIMCIVGRAVIGVALGVSSMIAPVYIGELSPKEFRGLFITFNMVAINLGMPVGYTLIMVLNVGENCTPWAFIINSLLCLCLAALLFILVPNSPRDLIYRGKFEEAKAVIRQLNHPKLLSEDDITSQADSLKKAIQSEEGLSPKFSHLFNVSNRKALAISCMLQVAKQSSGFSALQYFSVYLFKILGLTKTHASQLPIILLGLVQFLAAATSLGIIDRLGRKRLLLISTMAMAAGLVVLGGSFVAITGFDQVNKPSCAGYTRCGSCLLDTACGWETQTGLCLSRQPLLSDSSHLSYSCPMDTVRSRASSWLAVASIIFSLGAFSLGLGSIPWVIQSEMFSQALRSKAGAVAAISNWIFSYIWTVSFLHLAFVMTLPVIFWLYAFLVVAAIASVYWAIPETTGIALEDIARDASYSPTCSLDK</sequence>
<keyword evidence="6 7" id="KW-0472">Membrane</keyword>
<evidence type="ECO:0000259" key="8">
    <source>
        <dbReference type="PROSITE" id="PS50850"/>
    </source>
</evidence>